<feature type="transmembrane region" description="Helical" evidence="2">
    <location>
        <begin position="43"/>
        <end position="64"/>
    </location>
</feature>
<dbReference type="GO" id="GO:0005886">
    <property type="term" value="C:plasma membrane"/>
    <property type="evidence" value="ECO:0007669"/>
    <property type="project" value="TreeGrafter"/>
</dbReference>
<evidence type="ECO:0000256" key="1">
    <source>
        <dbReference type="SAM" id="MobiDB-lite"/>
    </source>
</evidence>
<dbReference type="GO" id="GO:0090313">
    <property type="term" value="P:regulation of protein targeting to membrane"/>
    <property type="evidence" value="ECO:0007669"/>
    <property type="project" value="TreeGrafter"/>
</dbReference>
<evidence type="ECO:0000313" key="4">
    <source>
        <dbReference type="EMBL" id="PTD28036.1"/>
    </source>
</evidence>
<organism evidence="4 5">
    <name type="scientific">Edaphosphingomonas fennica</name>
    <dbReference type="NCBI Taxonomy" id="114404"/>
    <lineage>
        <taxon>Bacteria</taxon>
        <taxon>Pseudomonadati</taxon>
        <taxon>Pseudomonadota</taxon>
        <taxon>Alphaproteobacteria</taxon>
        <taxon>Sphingomonadales</taxon>
        <taxon>Rhizorhabdaceae</taxon>
        <taxon>Edaphosphingomonas</taxon>
    </lineage>
</organism>
<dbReference type="InterPro" id="IPR052894">
    <property type="entry name" value="AsmA-related"/>
</dbReference>
<dbReference type="EMBL" id="PHHF01000001">
    <property type="protein sequence ID" value="PTD28036.1"/>
    <property type="molecule type" value="Genomic_DNA"/>
</dbReference>
<keyword evidence="2" id="KW-0472">Membrane</keyword>
<reference evidence="4 5" key="1">
    <citation type="submission" date="2017-11" db="EMBL/GenBank/DDBJ databases">
        <title>Sphingomonas oleivorans sp. nov., isolated from oil-contaminated soil.</title>
        <authorList>
            <person name="Wang L."/>
            <person name="Chen L."/>
        </authorList>
    </citation>
    <scope>NUCLEOTIDE SEQUENCE [LARGE SCALE GENOMIC DNA]</scope>
    <source>
        <strain evidence="4 5">K101</strain>
    </source>
</reference>
<feature type="region of interest" description="Disordered" evidence="1">
    <location>
        <begin position="1"/>
        <end position="21"/>
    </location>
</feature>
<evidence type="ECO:0000259" key="3">
    <source>
        <dbReference type="Pfam" id="PF05170"/>
    </source>
</evidence>
<accession>A0A2T4I8E9</accession>
<dbReference type="AlphaFoldDB" id="A0A2T4I8E9"/>
<name>A0A2T4I8E9_9SPHN</name>
<evidence type="ECO:0000256" key="2">
    <source>
        <dbReference type="SAM" id="Phobius"/>
    </source>
</evidence>
<dbReference type="Proteomes" id="UP000241206">
    <property type="component" value="Unassembled WGS sequence"/>
</dbReference>
<feature type="domain" description="AsmA" evidence="3">
    <location>
        <begin position="43"/>
        <end position="164"/>
    </location>
</feature>
<evidence type="ECO:0000313" key="5">
    <source>
        <dbReference type="Proteomes" id="UP000241206"/>
    </source>
</evidence>
<keyword evidence="2" id="KW-0812">Transmembrane</keyword>
<feature type="region of interest" description="Disordered" evidence="1">
    <location>
        <begin position="681"/>
        <end position="704"/>
    </location>
</feature>
<comment type="caution">
    <text evidence="4">The sequence shown here is derived from an EMBL/GenBank/DDBJ whole genome shotgun (WGS) entry which is preliminary data.</text>
</comment>
<dbReference type="InterPro" id="IPR007844">
    <property type="entry name" value="AsmA"/>
</dbReference>
<protein>
    <submittedName>
        <fullName evidence="4">AsmA family protein</fullName>
    </submittedName>
</protein>
<keyword evidence="2" id="KW-1133">Transmembrane helix</keyword>
<dbReference type="PANTHER" id="PTHR30441">
    <property type="entry name" value="DUF748 DOMAIN-CONTAINING PROTEIN"/>
    <property type="match status" value="1"/>
</dbReference>
<keyword evidence="5" id="KW-1185">Reference proteome</keyword>
<dbReference type="PANTHER" id="PTHR30441:SF9">
    <property type="entry name" value="ASMA FAMILY PROTEIN YHJG"/>
    <property type="match status" value="1"/>
</dbReference>
<sequence length="704" mass="75327">MADRDPSDFPGRATVKPTAAAPAALPGKWRIGRGRPWPRPVRIAIRIIAALVGLLILAWAILFITKGRFLKPSFERMATASAGRDVRVAGDFQFYFNPINLKFVAEGLRIANPGWATRPTLFEARRIDLDGATIAFLFGKRRINRLDLADGRLDLEWDAAGRRNSWTFGDPDRPGKPLDLPVIRRATVAGTRLRYSDPRMQLAADMRFETIRAADTRFAGDVRFSGEGRMRGHAFTLSGGLLSPNETVAGGRNRLVAAARSGRTALDVSGTLPAATRIEGADLRLVARGPDLALLFDFLGVAIPETRAYRFTSHLAKDGEAWKFTSLAGRFGDSDLAGRMTITMPGGRLRIDAGLRSDAVDIIDVGPFIGYDPERLAAQGAKGAVRRVNGAPRLLPDAPLRIEAIRNFDAHVDYAVRAIRAPNLPISNVALTLDLDRSLLKLSPLTMDVAGGKLASDITLNARARPVMTSYDIRLAPTPMGRLLKGWGVEESGTSGVVKARVQMKGAGDTVHESLAHADGRIAVILPAGTFWTRNIQLSELDVGTFITKMFEDKLKKPVAVNCGLIAFTVRQGVAAADPILIDTDKNVMLGTGSFSFRDESLDLKFRADGKKFSLLSAQSPVRIGGYFAAPALGVIGPELLARGGAGVALGLVASPIAPILAFVDIGDAKSAACGPVLAGAKASGQRTSKGKPRDDVGSGRPKG</sequence>
<gene>
    <name evidence="4" type="ORF">CV103_00285</name>
</gene>
<feature type="domain" description="AsmA" evidence="3">
    <location>
        <begin position="323"/>
        <end position="575"/>
    </location>
</feature>
<dbReference type="Pfam" id="PF05170">
    <property type="entry name" value="AsmA"/>
    <property type="match status" value="2"/>
</dbReference>
<proteinExistence type="predicted"/>
<dbReference type="RefSeq" id="WP_107393575.1">
    <property type="nucleotide sequence ID" value="NZ_PHHF01000001.1"/>
</dbReference>